<name>A0A2G8KZG0_STIJA</name>
<dbReference type="STRING" id="307972.A0A2G8KZG0"/>
<dbReference type="SMART" id="SM00060">
    <property type="entry name" value="FN3"/>
    <property type="match status" value="1"/>
</dbReference>
<keyword evidence="13" id="KW-1185">Reference proteome</keyword>
<feature type="domain" description="Tyrosine-protein phosphatase" evidence="9">
    <location>
        <begin position="235"/>
        <end position="490"/>
    </location>
</feature>
<evidence type="ECO:0000259" key="11">
    <source>
        <dbReference type="PROSITE" id="PS50853"/>
    </source>
</evidence>
<dbReference type="GO" id="GO:0004725">
    <property type="term" value="F:protein tyrosine phosphatase activity"/>
    <property type="evidence" value="ECO:0007669"/>
    <property type="project" value="UniProtKB-EC"/>
</dbReference>
<dbReference type="InterPro" id="IPR050348">
    <property type="entry name" value="Protein-Tyr_Phosphatase"/>
</dbReference>
<dbReference type="OrthoDB" id="6108687at2759"/>
<feature type="domain" description="Fibronectin type-III" evidence="11">
    <location>
        <begin position="14"/>
        <end position="114"/>
    </location>
</feature>
<dbReference type="InterPro" id="IPR003961">
    <property type="entry name" value="FN3_dom"/>
</dbReference>
<proteinExistence type="predicted"/>
<dbReference type="PANTHER" id="PTHR19134">
    <property type="entry name" value="RECEPTOR-TYPE TYROSINE-PROTEIN PHOSPHATASE"/>
    <property type="match status" value="1"/>
</dbReference>
<dbReference type="InterPro" id="IPR029021">
    <property type="entry name" value="Prot-tyrosine_phosphatase-like"/>
</dbReference>
<dbReference type="CDD" id="cd00047">
    <property type="entry name" value="PTPc"/>
    <property type="match status" value="1"/>
</dbReference>
<dbReference type="EC" id="3.1.3.48" evidence="2"/>
<comment type="caution">
    <text evidence="12">The sequence shown here is derived from an EMBL/GenBank/DDBJ whole genome shotgun (WGS) entry which is preliminary data.</text>
</comment>
<evidence type="ECO:0000256" key="3">
    <source>
        <dbReference type="ARBA" id="ARBA00022729"/>
    </source>
</evidence>
<accession>A0A2G8KZG0</accession>
<dbReference type="Pfam" id="PF00102">
    <property type="entry name" value="Y_phosphatase"/>
    <property type="match status" value="2"/>
</dbReference>
<feature type="region of interest" description="Disordered" evidence="8">
    <location>
        <begin position="173"/>
        <end position="193"/>
    </location>
</feature>
<comment type="catalytic activity">
    <reaction evidence="7">
        <text>O-phospho-L-tyrosyl-[protein] + H2O = L-tyrosyl-[protein] + phosphate</text>
        <dbReference type="Rhea" id="RHEA:10684"/>
        <dbReference type="Rhea" id="RHEA-COMP:10136"/>
        <dbReference type="Rhea" id="RHEA-COMP:20101"/>
        <dbReference type="ChEBI" id="CHEBI:15377"/>
        <dbReference type="ChEBI" id="CHEBI:43474"/>
        <dbReference type="ChEBI" id="CHEBI:46858"/>
        <dbReference type="ChEBI" id="CHEBI:61978"/>
        <dbReference type="EC" id="3.1.3.48"/>
    </reaction>
</comment>
<feature type="domain" description="Tyrosine specific protein phosphatases" evidence="10">
    <location>
        <begin position="407"/>
        <end position="481"/>
    </location>
</feature>
<dbReference type="PROSITE" id="PS50853">
    <property type="entry name" value="FN3"/>
    <property type="match status" value="1"/>
</dbReference>
<dbReference type="PROSITE" id="PS00383">
    <property type="entry name" value="TYR_PHOSPHATASE_1"/>
    <property type="match status" value="1"/>
</dbReference>
<evidence type="ECO:0000256" key="2">
    <source>
        <dbReference type="ARBA" id="ARBA00013064"/>
    </source>
</evidence>
<dbReference type="GO" id="GO:0016020">
    <property type="term" value="C:membrane"/>
    <property type="evidence" value="ECO:0007669"/>
    <property type="project" value="UniProtKB-SubCell"/>
</dbReference>
<evidence type="ECO:0000256" key="1">
    <source>
        <dbReference type="ARBA" id="ARBA00004167"/>
    </source>
</evidence>
<dbReference type="PROSITE" id="PS50056">
    <property type="entry name" value="TYR_PHOSPHATASE_2"/>
    <property type="match status" value="2"/>
</dbReference>
<dbReference type="InterPro" id="IPR003595">
    <property type="entry name" value="Tyr_Pase_cat"/>
</dbReference>
<dbReference type="SUPFAM" id="SSF49265">
    <property type="entry name" value="Fibronectin type III"/>
    <property type="match status" value="1"/>
</dbReference>
<evidence type="ECO:0000256" key="5">
    <source>
        <dbReference type="ARBA" id="ARBA00022912"/>
    </source>
</evidence>
<dbReference type="InterPro" id="IPR013783">
    <property type="entry name" value="Ig-like_fold"/>
</dbReference>
<dbReference type="PANTHER" id="PTHR19134:SF560">
    <property type="entry name" value="PROTEIN-TYROSINE-PHOSPHATASE"/>
    <property type="match status" value="1"/>
</dbReference>
<evidence type="ECO:0000256" key="8">
    <source>
        <dbReference type="SAM" id="MobiDB-lite"/>
    </source>
</evidence>
<reference evidence="12 13" key="1">
    <citation type="journal article" date="2017" name="PLoS Biol.">
        <title>The sea cucumber genome provides insights into morphological evolution and visceral regeneration.</title>
        <authorList>
            <person name="Zhang X."/>
            <person name="Sun L."/>
            <person name="Yuan J."/>
            <person name="Sun Y."/>
            <person name="Gao Y."/>
            <person name="Zhang L."/>
            <person name="Li S."/>
            <person name="Dai H."/>
            <person name="Hamel J.F."/>
            <person name="Liu C."/>
            <person name="Yu Y."/>
            <person name="Liu S."/>
            <person name="Lin W."/>
            <person name="Guo K."/>
            <person name="Jin S."/>
            <person name="Xu P."/>
            <person name="Storey K.B."/>
            <person name="Huan P."/>
            <person name="Zhang T."/>
            <person name="Zhou Y."/>
            <person name="Zhang J."/>
            <person name="Lin C."/>
            <person name="Li X."/>
            <person name="Xing L."/>
            <person name="Huo D."/>
            <person name="Sun M."/>
            <person name="Wang L."/>
            <person name="Mercier A."/>
            <person name="Li F."/>
            <person name="Yang H."/>
            <person name="Xiang J."/>
        </authorList>
    </citation>
    <scope>NUCLEOTIDE SEQUENCE [LARGE SCALE GENOMIC DNA]</scope>
    <source>
        <strain evidence="12">Shaxun</strain>
        <tissue evidence="12">Muscle</tissue>
    </source>
</reference>
<keyword evidence="12" id="KW-0675">Receptor</keyword>
<dbReference type="SMART" id="SM00404">
    <property type="entry name" value="PTPc_motif"/>
    <property type="match status" value="2"/>
</dbReference>
<evidence type="ECO:0000313" key="12">
    <source>
        <dbReference type="EMBL" id="PIK53355.1"/>
    </source>
</evidence>
<dbReference type="InterPro" id="IPR000242">
    <property type="entry name" value="PTP_cat"/>
</dbReference>
<dbReference type="InterPro" id="IPR000387">
    <property type="entry name" value="Tyr_Pase_dom"/>
</dbReference>
<evidence type="ECO:0000259" key="10">
    <source>
        <dbReference type="PROSITE" id="PS50056"/>
    </source>
</evidence>
<dbReference type="SMART" id="SM00194">
    <property type="entry name" value="PTPc"/>
    <property type="match status" value="2"/>
</dbReference>
<dbReference type="InterPro" id="IPR016130">
    <property type="entry name" value="Tyr_Pase_AS"/>
</dbReference>
<keyword evidence="4" id="KW-0378">Hydrolase</keyword>
<dbReference type="EMBL" id="MRZV01000291">
    <property type="protein sequence ID" value="PIK53355.1"/>
    <property type="molecule type" value="Genomic_DNA"/>
</dbReference>
<keyword evidence="3" id="KW-0732">Signal</keyword>
<evidence type="ECO:0000256" key="4">
    <source>
        <dbReference type="ARBA" id="ARBA00022801"/>
    </source>
</evidence>
<dbReference type="Proteomes" id="UP000230750">
    <property type="component" value="Unassembled WGS sequence"/>
</dbReference>
<organism evidence="12 13">
    <name type="scientific">Stichopus japonicus</name>
    <name type="common">Sea cucumber</name>
    <dbReference type="NCBI Taxonomy" id="307972"/>
    <lineage>
        <taxon>Eukaryota</taxon>
        <taxon>Metazoa</taxon>
        <taxon>Echinodermata</taxon>
        <taxon>Eleutherozoa</taxon>
        <taxon>Echinozoa</taxon>
        <taxon>Holothuroidea</taxon>
        <taxon>Aspidochirotacea</taxon>
        <taxon>Aspidochirotida</taxon>
        <taxon>Stichopodidae</taxon>
        <taxon>Apostichopus</taxon>
    </lineage>
</organism>
<evidence type="ECO:0000313" key="13">
    <source>
        <dbReference type="Proteomes" id="UP000230750"/>
    </source>
</evidence>
<dbReference type="SUPFAM" id="SSF52799">
    <property type="entry name" value="(Phosphotyrosine protein) phosphatases II"/>
    <property type="match status" value="2"/>
</dbReference>
<dbReference type="PROSITE" id="PS50055">
    <property type="entry name" value="TYR_PHOSPHATASE_PTP"/>
    <property type="match status" value="2"/>
</dbReference>
<keyword evidence="6" id="KW-0472">Membrane</keyword>
<dbReference type="PRINTS" id="PR00700">
    <property type="entry name" value="PRTYPHPHTASE"/>
</dbReference>
<dbReference type="CDD" id="cd00063">
    <property type="entry name" value="FN3"/>
    <property type="match status" value="1"/>
</dbReference>
<evidence type="ECO:0000259" key="9">
    <source>
        <dbReference type="PROSITE" id="PS50055"/>
    </source>
</evidence>
<dbReference type="Gene3D" id="2.60.40.10">
    <property type="entry name" value="Immunoglobulins"/>
    <property type="match status" value="1"/>
</dbReference>
<sequence>MRIYFPGLLELPLLISTPEVVSIFDGSVTISWSPWEEGINNGDGPVVGYTLYFREDKVTRWSKSGYVSASEPREYMYTNLEPETSYMFSVAAVRVGDGGEGPRGPSLNVTTNCKVPLSPFNVSAETKEGNYYVVIISWQGHFGRCSPSPLPPPMRRDRGLELAHERTKRCIQKEESSFENSLREEGVDRNVPDTDHDITDQAIPVYDNVQQPAPIPLTELASYITKCQSGTVDNFNHQFMLLKEGKQYQSTIGEKEENKEKNRFKNMLPYDHSRVVLESHGGDPHSDYYNANYIKGLNGDKTFIACQGPNKASINDFWRMIWQENVHNIVMLTNLVERGRDRCLQYWPKAEKESRFFGEINVTWLCSETVADFATRTMTVTWGEETRAVRIFHFLTWPDMDIPDQPTPLITLTKKVKSVQENVSSPLVVHCSAGIGRTGTFIGLYTLIDFLNGSEKIDVFGYVQEMRENRIDMIQRPTQYVFLHECLLEEYLTGKTWIPTESIIALSLDQNKKKIFKQLKVHSELDSRDTNHTSCPPTEPERVRFPDVTPVSNKLLFTRSIGKMHADGYINAFEVDSYSRRQAFIVTQSPLPNTVEDFWRLVFDWKCSLIVMLNGLDPNDETCVQYWPDRNTVEYGFMTVELSDSNEQAGYYYKHFNVSHIDSQRKAKVHQLQIKSWDENDMPGILQFIHVVQTMQDEYSSDSPVLVHCINTVGRSGVFLCVKSEIERMQAEQRVDIFNTVRQLRASNRHFMQSEEDYILCHQLLNLHVSSAELTEPPIYANLTEL</sequence>
<gene>
    <name evidence="12" type="ORF">BSL78_09772</name>
</gene>
<feature type="domain" description="Tyrosine-protein phosphatase" evidence="9">
    <location>
        <begin position="512"/>
        <end position="768"/>
    </location>
</feature>
<dbReference type="AlphaFoldDB" id="A0A2G8KZG0"/>
<dbReference type="Gene3D" id="3.90.190.10">
    <property type="entry name" value="Protein tyrosine phosphatase superfamily"/>
    <property type="match status" value="2"/>
</dbReference>
<evidence type="ECO:0000256" key="6">
    <source>
        <dbReference type="ARBA" id="ARBA00023136"/>
    </source>
</evidence>
<keyword evidence="5" id="KW-0904">Protein phosphatase</keyword>
<comment type="subcellular location">
    <subcellularLocation>
        <location evidence="1">Membrane</location>
        <topology evidence="1">Single-pass membrane protein</topology>
    </subcellularLocation>
</comment>
<dbReference type="FunFam" id="3.90.190.10:FF:000102">
    <property type="entry name" value="Receptor-type tyrosine-protein phosphatase"/>
    <property type="match status" value="2"/>
</dbReference>
<dbReference type="Pfam" id="PF00041">
    <property type="entry name" value="fn3"/>
    <property type="match status" value="1"/>
</dbReference>
<feature type="domain" description="Tyrosine specific protein phosphatases" evidence="10">
    <location>
        <begin position="686"/>
        <end position="759"/>
    </location>
</feature>
<protein>
    <recommendedName>
        <fullName evidence="2">protein-tyrosine-phosphatase</fullName>
        <ecNumber evidence="2">3.1.3.48</ecNumber>
    </recommendedName>
</protein>
<dbReference type="InterPro" id="IPR036116">
    <property type="entry name" value="FN3_sf"/>
</dbReference>
<evidence type="ECO:0000256" key="7">
    <source>
        <dbReference type="ARBA" id="ARBA00051722"/>
    </source>
</evidence>